<sequence>MDSDGDLFDALVNFDYEYEVLLPDRNIVDILKERTTPLENAPPPEIVLDLSGKSPVELLEDPHVNQNILSKARVCLRKDLHDGMDTAPDPKDKDAMKAFHAEVHACWKLMLNEWWHVIKAPTVAQSNKAWKAFKDLYNSKIFGPLVSYIEKEWLNENTKKRILKYFTNSYFYINLRITSRGKEAHARLKSDLGTSVADHVYIIQSFNRTITHVHDQCNKARQAQ</sequence>
<dbReference type="GeneID" id="98162112"/>
<dbReference type="EMBL" id="JBFXLR010000062">
    <property type="protein sequence ID" value="KAL2840862.1"/>
    <property type="molecule type" value="Genomic_DNA"/>
</dbReference>
<keyword evidence="2" id="KW-1185">Reference proteome</keyword>
<comment type="caution">
    <text evidence="1">The sequence shown here is derived from an EMBL/GenBank/DDBJ whole genome shotgun (WGS) entry which is preliminary data.</text>
</comment>
<accession>A0ABR4JLE4</accession>
<name>A0ABR4JLE4_9EURO</name>
<evidence type="ECO:0000313" key="2">
    <source>
        <dbReference type="Proteomes" id="UP001610444"/>
    </source>
</evidence>
<gene>
    <name evidence="1" type="ORF">BJX68DRAFT_271470</name>
</gene>
<organism evidence="1 2">
    <name type="scientific">Aspergillus pseudodeflectus</name>
    <dbReference type="NCBI Taxonomy" id="176178"/>
    <lineage>
        <taxon>Eukaryota</taxon>
        <taxon>Fungi</taxon>
        <taxon>Dikarya</taxon>
        <taxon>Ascomycota</taxon>
        <taxon>Pezizomycotina</taxon>
        <taxon>Eurotiomycetes</taxon>
        <taxon>Eurotiomycetidae</taxon>
        <taxon>Eurotiales</taxon>
        <taxon>Aspergillaceae</taxon>
        <taxon>Aspergillus</taxon>
        <taxon>Aspergillus subgen. Nidulantes</taxon>
    </lineage>
</organism>
<reference evidence="1 2" key="1">
    <citation type="submission" date="2024-07" db="EMBL/GenBank/DDBJ databases">
        <title>Section-level genome sequencing and comparative genomics of Aspergillus sections Usti and Cavernicolus.</title>
        <authorList>
            <consortium name="Lawrence Berkeley National Laboratory"/>
            <person name="Nybo J.L."/>
            <person name="Vesth T.C."/>
            <person name="Theobald S."/>
            <person name="Frisvad J.C."/>
            <person name="Larsen T.O."/>
            <person name="Kjaerboelling I."/>
            <person name="Rothschild-Mancinelli K."/>
            <person name="Lyhne E.K."/>
            <person name="Kogle M.E."/>
            <person name="Barry K."/>
            <person name="Clum A."/>
            <person name="Na H."/>
            <person name="Ledsgaard L."/>
            <person name="Lin J."/>
            <person name="Lipzen A."/>
            <person name="Kuo A."/>
            <person name="Riley R."/>
            <person name="Mondo S."/>
            <person name="LaButti K."/>
            <person name="Haridas S."/>
            <person name="Pangalinan J."/>
            <person name="Salamov A.A."/>
            <person name="Simmons B.A."/>
            <person name="Magnuson J.K."/>
            <person name="Chen J."/>
            <person name="Drula E."/>
            <person name="Henrissat B."/>
            <person name="Wiebenga A."/>
            <person name="Lubbers R.J."/>
            <person name="Gomes A.C."/>
            <person name="Macurrencykelacurrency M.R."/>
            <person name="Stajich J."/>
            <person name="Grigoriev I.V."/>
            <person name="Mortensen U.H."/>
            <person name="De vries R.P."/>
            <person name="Baker S.E."/>
            <person name="Andersen M.R."/>
        </authorList>
    </citation>
    <scope>NUCLEOTIDE SEQUENCE [LARGE SCALE GENOMIC DNA]</scope>
    <source>
        <strain evidence="1 2">CBS 756.74</strain>
    </source>
</reference>
<dbReference type="Proteomes" id="UP001610444">
    <property type="component" value="Unassembled WGS sequence"/>
</dbReference>
<dbReference type="RefSeq" id="XP_070894282.1">
    <property type="nucleotide sequence ID" value="XM_071046948.1"/>
</dbReference>
<protein>
    <submittedName>
        <fullName evidence="1">Uncharacterized protein</fullName>
    </submittedName>
</protein>
<proteinExistence type="predicted"/>
<evidence type="ECO:0000313" key="1">
    <source>
        <dbReference type="EMBL" id="KAL2840862.1"/>
    </source>
</evidence>